<dbReference type="VEuPathDB" id="FungiDB:F4678DRAFT_56127"/>
<organism evidence="2 3">
    <name type="scientific">Xylaria arbuscula</name>
    <dbReference type="NCBI Taxonomy" id="114810"/>
    <lineage>
        <taxon>Eukaryota</taxon>
        <taxon>Fungi</taxon>
        <taxon>Dikarya</taxon>
        <taxon>Ascomycota</taxon>
        <taxon>Pezizomycotina</taxon>
        <taxon>Sordariomycetes</taxon>
        <taxon>Xylariomycetidae</taxon>
        <taxon>Xylariales</taxon>
        <taxon>Xylariaceae</taxon>
        <taxon>Xylaria</taxon>
    </lineage>
</organism>
<keyword evidence="3" id="KW-1185">Reference proteome</keyword>
<name>A0A9W8N997_9PEZI</name>
<dbReference type="EMBL" id="JANPWZ010001732">
    <property type="protein sequence ID" value="KAJ3563613.1"/>
    <property type="molecule type" value="Genomic_DNA"/>
</dbReference>
<feature type="compositionally biased region" description="Low complexity" evidence="1">
    <location>
        <begin position="310"/>
        <end position="345"/>
    </location>
</feature>
<evidence type="ECO:0000313" key="3">
    <source>
        <dbReference type="Proteomes" id="UP001148614"/>
    </source>
</evidence>
<dbReference type="Proteomes" id="UP001148614">
    <property type="component" value="Unassembled WGS sequence"/>
</dbReference>
<feature type="compositionally biased region" description="Low complexity" evidence="1">
    <location>
        <begin position="262"/>
        <end position="297"/>
    </location>
</feature>
<comment type="caution">
    <text evidence="2">The sequence shown here is derived from an EMBL/GenBank/DDBJ whole genome shotgun (WGS) entry which is preliminary data.</text>
</comment>
<proteinExistence type="predicted"/>
<accession>A0A9W8N997</accession>
<protein>
    <submittedName>
        <fullName evidence="2">Uncharacterized protein</fullName>
    </submittedName>
</protein>
<evidence type="ECO:0000256" key="1">
    <source>
        <dbReference type="SAM" id="MobiDB-lite"/>
    </source>
</evidence>
<dbReference type="AlphaFoldDB" id="A0A9W8N997"/>
<gene>
    <name evidence="2" type="ORF">NPX13_g8136</name>
</gene>
<sequence>MATVTFYNPTPTLPAIITEPPTAQFTPGPGCVDPEDHWAVVTSCFAIALEDNYETYSSPDWLTCQVTEFGPPPGMPSCTIPYEAGTVVDEVTTYYSGCPSAYTAASTYAYSYEEGGEEDAERIEVAYCCPTQYDFSVYEGNGVESTTERDGVTWSVIYPLPGCAASYVKELSGKDLAVQTAFNTYAWEKRQLANVPWDYSHDTLFAELVYQSYTVFHSTHTCYEFENCFSWHSYYFSGGPMPSFTVPDNVPAMTTSVEDPAPTSSGSEVETPTPEETTPVEEPSSSVEQTSVPSTPSEDGQTTVTPTGEDSIPSPSSSVDSTPTSTPIASGSSNSSQSPSATTSTVPEGAAGVLTPNRLVAFGFLLRRTVAAGDVVRLRSNE</sequence>
<reference evidence="2" key="1">
    <citation type="submission" date="2022-07" db="EMBL/GenBank/DDBJ databases">
        <title>Genome Sequence of Xylaria arbuscula.</title>
        <authorList>
            <person name="Buettner E."/>
        </authorList>
    </citation>
    <scope>NUCLEOTIDE SEQUENCE</scope>
    <source>
        <strain evidence="2">VT107</strain>
    </source>
</reference>
<feature type="region of interest" description="Disordered" evidence="1">
    <location>
        <begin position="247"/>
        <end position="354"/>
    </location>
</feature>
<feature type="compositionally biased region" description="Polar residues" evidence="1">
    <location>
        <begin position="298"/>
        <end position="308"/>
    </location>
</feature>
<evidence type="ECO:0000313" key="2">
    <source>
        <dbReference type="EMBL" id="KAJ3563613.1"/>
    </source>
</evidence>